<accession>A0ABQ0CJK0</accession>
<keyword evidence="6" id="KW-1185">Reference proteome</keyword>
<dbReference type="SMART" id="SM00160">
    <property type="entry name" value="RanBD"/>
    <property type="match status" value="1"/>
</dbReference>
<dbReference type="PANTHER" id="PTHR23138">
    <property type="entry name" value="RAN BINDING PROTEIN"/>
    <property type="match status" value="1"/>
</dbReference>
<dbReference type="PROSITE" id="PS50196">
    <property type="entry name" value="RANBD1"/>
    <property type="match status" value="1"/>
</dbReference>
<dbReference type="PANTHER" id="PTHR23138:SF142">
    <property type="entry name" value="RAN-BINDING PROTEIN 3B-RELATED"/>
    <property type="match status" value="1"/>
</dbReference>
<name>A0ABQ0CJK0_9HYPO</name>
<sequence>MADDVQGPSIIPKNELGQVQAAEDAETRATRRELKQSSISDQLSDDGENAATDGDRPETPKLGISEAPSDELKEQISSPKKKRAHDQLDGNQGLPENDATSVTSTDSAKDRTSRHEPEKKRHRDEESTDLTQGPLPSDTEEKSSREPDRHVISTATSKISGDVPSISFANSAFGQLASGSSGFASLGSSEGKGFASAKPKASSFASATSTATSTLGSEAKSTAADDTPAAAGPKLSFGSNPGLSPFAGLSSKSNGFGGLGFGSASVLSGNKALGNLTASGAKPMQSDKAAKPFGAPDSDAGEDDEYDEDDGDESQLDDKTRGASPEKDNEDRKRPKLHKIEVDDGEAGEITVVSVRAKMFSLDKQTGWKERGAGMLKINVPHACVEFDDSGAVVPGSFDASGLEAVEKFADDNDKKGPKVARLILRQDQTHRVILNTAILPAMEFQEKASLKSVGILFTALEGTEAKPVSITMRMSAANSKLFLNEVNAIQRELRGN</sequence>
<comment type="caution">
    <text evidence="5">The sequence shown here is derived from an EMBL/GenBank/DDBJ whole genome shotgun (WGS) entry which is preliminary data.</text>
</comment>
<gene>
    <name evidence="5" type="primary">g2005</name>
    <name evidence="5" type="ORF">EsDP_00002005</name>
</gene>
<dbReference type="InterPro" id="IPR011993">
    <property type="entry name" value="PH-like_dom_sf"/>
</dbReference>
<feature type="region of interest" description="Disordered" evidence="3">
    <location>
        <begin position="273"/>
        <end position="341"/>
    </location>
</feature>
<feature type="compositionally biased region" description="Low complexity" evidence="3">
    <location>
        <begin position="179"/>
        <end position="234"/>
    </location>
</feature>
<dbReference type="Gene3D" id="2.30.29.30">
    <property type="entry name" value="Pleckstrin-homology domain (PH domain)/Phosphotyrosine-binding domain (PTB)"/>
    <property type="match status" value="1"/>
</dbReference>
<dbReference type="SUPFAM" id="SSF50729">
    <property type="entry name" value="PH domain-like"/>
    <property type="match status" value="1"/>
</dbReference>
<feature type="region of interest" description="Disordered" evidence="3">
    <location>
        <begin position="179"/>
        <end position="249"/>
    </location>
</feature>
<comment type="subcellular location">
    <subcellularLocation>
        <location evidence="1">Nucleus</location>
    </subcellularLocation>
</comment>
<evidence type="ECO:0000256" key="3">
    <source>
        <dbReference type="SAM" id="MobiDB-lite"/>
    </source>
</evidence>
<evidence type="ECO:0000259" key="4">
    <source>
        <dbReference type="PROSITE" id="PS50196"/>
    </source>
</evidence>
<protein>
    <recommendedName>
        <fullName evidence="4">RanBD1 domain-containing protein</fullName>
    </recommendedName>
</protein>
<evidence type="ECO:0000313" key="5">
    <source>
        <dbReference type="EMBL" id="GAB0133601.1"/>
    </source>
</evidence>
<evidence type="ECO:0000256" key="1">
    <source>
        <dbReference type="ARBA" id="ARBA00004123"/>
    </source>
</evidence>
<feature type="domain" description="RanBD1" evidence="4">
    <location>
        <begin position="335"/>
        <end position="475"/>
    </location>
</feature>
<dbReference type="EMBL" id="BAAFGZ010000049">
    <property type="protein sequence ID" value="GAB0133601.1"/>
    <property type="molecule type" value="Genomic_DNA"/>
</dbReference>
<evidence type="ECO:0000313" key="6">
    <source>
        <dbReference type="Proteomes" id="UP001562357"/>
    </source>
</evidence>
<feature type="compositionally biased region" description="Basic and acidic residues" evidence="3">
    <location>
        <begin position="107"/>
        <end position="125"/>
    </location>
</feature>
<dbReference type="InterPro" id="IPR000156">
    <property type="entry name" value="Ran_bind_dom"/>
</dbReference>
<feature type="compositionally biased region" description="Basic and acidic residues" evidence="3">
    <location>
        <begin position="316"/>
        <end position="341"/>
    </location>
</feature>
<keyword evidence="2" id="KW-0539">Nucleus</keyword>
<evidence type="ECO:0000256" key="2">
    <source>
        <dbReference type="ARBA" id="ARBA00023242"/>
    </source>
</evidence>
<feature type="compositionally biased region" description="Acidic residues" evidence="3">
    <location>
        <begin position="299"/>
        <end position="315"/>
    </location>
</feature>
<feature type="compositionally biased region" description="Basic and acidic residues" evidence="3">
    <location>
        <begin position="25"/>
        <end position="35"/>
    </location>
</feature>
<feature type="region of interest" description="Disordered" evidence="3">
    <location>
        <begin position="1"/>
        <end position="164"/>
    </location>
</feature>
<feature type="compositionally biased region" description="Basic and acidic residues" evidence="3">
    <location>
        <begin position="139"/>
        <end position="151"/>
    </location>
</feature>
<dbReference type="Proteomes" id="UP001562357">
    <property type="component" value="Unassembled WGS sequence"/>
</dbReference>
<dbReference type="InterPro" id="IPR045255">
    <property type="entry name" value="RanBP1-like"/>
</dbReference>
<reference evidence="6" key="1">
    <citation type="submission" date="2024-06" db="EMBL/GenBank/DDBJ databases">
        <title>Draft Genome Sequences of Epichloe bromicola Strains Isolated from Elymus ciliaris.</title>
        <authorList>
            <consortium name="Epichloe bromicola genome sequencing consortium"/>
            <person name="Miura A."/>
            <person name="Imano S."/>
            <person name="Ashida A."/>
            <person name="Sato I."/>
            <person name="Chiba S."/>
            <person name="Tanaka A."/>
            <person name="Camagna M."/>
            <person name="Takemoto D."/>
        </authorList>
    </citation>
    <scope>NUCLEOTIDE SEQUENCE [LARGE SCALE GENOMIC DNA]</scope>
    <source>
        <strain evidence="6">DP</strain>
    </source>
</reference>
<organism evidence="5 6">
    <name type="scientific">Epichloe bromicola</name>
    <dbReference type="NCBI Taxonomy" id="79588"/>
    <lineage>
        <taxon>Eukaryota</taxon>
        <taxon>Fungi</taxon>
        <taxon>Dikarya</taxon>
        <taxon>Ascomycota</taxon>
        <taxon>Pezizomycotina</taxon>
        <taxon>Sordariomycetes</taxon>
        <taxon>Hypocreomycetidae</taxon>
        <taxon>Hypocreales</taxon>
        <taxon>Clavicipitaceae</taxon>
        <taxon>Epichloe</taxon>
    </lineage>
</organism>
<proteinExistence type="predicted"/>